<dbReference type="AlphaFoldDB" id="A0A382DTK4"/>
<protein>
    <submittedName>
        <fullName evidence="1">Uncharacterized protein</fullName>
    </submittedName>
</protein>
<reference evidence="1" key="1">
    <citation type="submission" date="2018-05" db="EMBL/GenBank/DDBJ databases">
        <authorList>
            <person name="Lanie J.A."/>
            <person name="Ng W.-L."/>
            <person name="Kazmierczak K.M."/>
            <person name="Andrzejewski T.M."/>
            <person name="Davidsen T.M."/>
            <person name="Wayne K.J."/>
            <person name="Tettelin H."/>
            <person name="Glass J.I."/>
            <person name="Rusch D."/>
            <person name="Podicherti R."/>
            <person name="Tsui H.-C.T."/>
            <person name="Winkler M.E."/>
        </authorList>
    </citation>
    <scope>NUCLEOTIDE SEQUENCE</scope>
</reference>
<organism evidence="1">
    <name type="scientific">marine metagenome</name>
    <dbReference type="NCBI Taxonomy" id="408172"/>
    <lineage>
        <taxon>unclassified sequences</taxon>
        <taxon>metagenomes</taxon>
        <taxon>ecological metagenomes</taxon>
    </lineage>
</organism>
<sequence>MSADTGIKKSCDTIVEKLDEIIPITEKKGQKKRMKKLRKKTLKVRKFYRFAKKNGYL</sequence>
<gene>
    <name evidence="1" type="ORF">METZ01_LOCUS193761</name>
</gene>
<name>A0A382DTK4_9ZZZZ</name>
<dbReference type="EMBL" id="UINC01040684">
    <property type="protein sequence ID" value="SVB40907.1"/>
    <property type="molecule type" value="Genomic_DNA"/>
</dbReference>
<evidence type="ECO:0000313" key="1">
    <source>
        <dbReference type="EMBL" id="SVB40907.1"/>
    </source>
</evidence>
<accession>A0A382DTK4</accession>
<proteinExistence type="predicted"/>